<comment type="cofactor">
    <cofactor evidence="1">
        <name>Mg(2+)</name>
        <dbReference type="ChEBI" id="CHEBI:18420"/>
    </cofactor>
    <text evidence="1">Binds 2 magnesium ions per subunit.</text>
</comment>
<dbReference type="Proteomes" id="UP001295684">
    <property type="component" value="Unassembled WGS sequence"/>
</dbReference>
<feature type="binding site" evidence="1">
    <location>
        <position position="309"/>
    </location>
    <ligand>
        <name>Mg(2+)</name>
        <dbReference type="ChEBI" id="CHEBI:18420"/>
        <label>1</label>
    </ligand>
</feature>
<dbReference type="PANTHER" id="PTHR16222:SF35">
    <property type="entry name" value="ADP-RIBOSYLGLYCOHYDROLASE"/>
    <property type="match status" value="1"/>
</dbReference>
<feature type="binding site" evidence="1">
    <location>
        <position position="76"/>
    </location>
    <ligand>
        <name>Mg(2+)</name>
        <dbReference type="ChEBI" id="CHEBI:18420"/>
        <label>1</label>
    </ligand>
</feature>
<dbReference type="Gene3D" id="1.10.4080.10">
    <property type="entry name" value="ADP-ribosylation/Crystallin J1"/>
    <property type="match status" value="1"/>
</dbReference>
<dbReference type="SUPFAM" id="SSF101478">
    <property type="entry name" value="ADP-ribosylglycohydrolase"/>
    <property type="match status" value="1"/>
</dbReference>
<evidence type="ECO:0008006" key="5">
    <source>
        <dbReference type="Google" id="ProtNLM"/>
    </source>
</evidence>
<proteinExistence type="predicted"/>
<dbReference type="Pfam" id="PF03747">
    <property type="entry name" value="ADP_ribosyl_GH"/>
    <property type="match status" value="1"/>
</dbReference>
<evidence type="ECO:0000256" key="2">
    <source>
        <dbReference type="SAM" id="MobiDB-lite"/>
    </source>
</evidence>
<accession>A0AAD1XHL0</accession>
<dbReference type="InterPro" id="IPR050792">
    <property type="entry name" value="ADP-ribosylglycohydrolase"/>
</dbReference>
<reference evidence="3" key="1">
    <citation type="submission" date="2023-07" db="EMBL/GenBank/DDBJ databases">
        <authorList>
            <consortium name="AG Swart"/>
            <person name="Singh M."/>
            <person name="Singh A."/>
            <person name="Seah K."/>
            <person name="Emmerich C."/>
        </authorList>
    </citation>
    <scope>NUCLEOTIDE SEQUENCE</scope>
    <source>
        <strain evidence="3">DP1</strain>
    </source>
</reference>
<name>A0AAD1XHL0_EUPCR</name>
<gene>
    <name evidence="3" type="ORF">ECRASSUSDP1_LOCUS14159</name>
</gene>
<dbReference type="EMBL" id="CAMPGE010014133">
    <property type="protein sequence ID" value="CAI2372825.1"/>
    <property type="molecule type" value="Genomic_DNA"/>
</dbReference>
<protein>
    <recommendedName>
        <fullName evidence="5">ADP-ribosylglycohydrolase</fullName>
    </recommendedName>
</protein>
<feature type="binding site" evidence="1">
    <location>
        <position position="75"/>
    </location>
    <ligand>
        <name>Mg(2+)</name>
        <dbReference type="ChEBI" id="CHEBI:18420"/>
        <label>1</label>
    </ligand>
</feature>
<dbReference type="GO" id="GO:0046872">
    <property type="term" value="F:metal ion binding"/>
    <property type="evidence" value="ECO:0007669"/>
    <property type="project" value="UniProtKB-KW"/>
</dbReference>
<comment type="caution">
    <text evidence="3">The sequence shown here is derived from an EMBL/GenBank/DDBJ whole genome shotgun (WGS) entry which is preliminary data.</text>
</comment>
<evidence type="ECO:0000256" key="1">
    <source>
        <dbReference type="PIRSR" id="PIRSR605502-1"/>
    </source>
</evidence>
<feature type="region of interest" description="Disordered" evidence="2">
    <location>
        <begin position="120"/>
        <end position="147"/>
    </location>
</feature>
<feature type="binding site" evidence="1">
    <location>
        <position position="312"/>
    </location>
    <ligand>
        <name>Mg(2+)</name>
        <dbReference type="ChEBI" id="CHEBI:18420"/>
        <label>1</label>
    </ligand>
</feature>
<feature type="compositionally biased region" description="Basic and acidic residues" evidence="2">
    <location>
        <begin position="135"/>
        <end position="144"/>
    </location>
</feature>
<keyword evidence="4" id="KW-1185">Reference proteome</keyword>
<sequence length="379" mass="41584">MEDLTKIGQDSLEKDPKFDRAKGAIMGALCGDAIGAVLEYHPTEITHEDAINAFTMPGGGSHGNGELKCGKGQITDDGEMVICLMHALCAGEGKLDRNQIAYYYGKWMKTEPFDLGKTCGSSLRNADPDSPNPDKIQEDAKESEGSLSNGALMRATPIAVFCHKMICDKTEDTEEEADIEEDISKSIKHKNCVFKAAVEDAMFTHCNQTVLWINYLYCYIISLIINGTELTEVYSIACKEIEESKNEDIISWFEESKNEELGSLKKHAGWIKHAFICCMRYLRLATESENPGEAFYTNSLIEILKGDGDTDTNACIAGGLIGSIIGYSNLPSLSTSKVLSWPSSPSDCIPRASFLHPSKHANPLIQSLFLLSPTNLQIS</sequence>
<keyword evidence="1" id="KW-0460">Magnesium</keyword>
<evidence type="ECO:0000313" key="4">
    <source>
        <dbReference type="Proteomes" id="UP001295684"/>
    </source>
</evidence>
<keyword evidence="1" id="KW-0479">Metal-binding</keyword>
<dbReference type="InterPro" id="IPR005502">
    <property type="entry name" value="Ribosyl_crysJ1"/>
</dbReference>
<evidence type="ECO:0000313" key="3">
    <source>
        <dbReference type="EMBL" id="CAI2372825.1"/>
    </source>
</evidence>
<dbReference type="PANTHER" id="PTHR16222">
    <property type="entry name" value="ADP-RIBOSYLGLYCOHYDROLASE"/>
    <property type="match status" value="1"/>
</dbReference>
<dbReference type="AlphaFoldDB" id="A0AAD1XHL0"/>
<dbReference type="InterPro" id="IPR036705">
    <property type="entry name" value="Ribosyl_crysJ1_sf"/>
</dbReference>
<feature type="binding site" evidence="1">
    <location>
        <position position="77"/>
    </location>
    <ligand>
        <name>Mg(2+)</name>
        <dbReference type="ChEBI" id="CHEBI:18420"/>
        <label>1</label>
    </ligand>
</feature>
<organism evidence="3 4">
    <name type="scientific">Euplotes crassus</name>
    <dbReference type="NCBI Taxonomy" id="5936"/>
    <lineage>
        <taxon>Eukaryota</taxon>
        <taxon>Sar</taxon>
        <taxon>Alveolata</taxon>
        <taxon>Ciliophora</taxon>
        <taxon>Intramacronucleata</taxon>
        <taxon>Spirotrichea</taxon>
        <taxon>Hypotrichia</taxon>
        <taxon>Euplotida</taxon>
        <taxon>Euplotidae</taxon>
        <taxon>Moneuplotes</taxon>
    </lineage>
</organism>
<feature type="binding site" evidence="1">
    <location>
        <position position="311"/>
    </location>
    <ligand>
        <name>Mg(2+)</name>
        <dbReference type="ChEBI" id="CHEBI:18420"/>
        <label>1</label>
    </ligand>
</feature>